<reference evidence="1 2" key="1">
    <citation type="submission" date="2018-10" db="EMBL/GenBank/DDBJ databases">
        <title>Rhizobium etli, R. leguminosarum and a new Rhizobium genospecies from Phaseolus dumosus.</title>
        <authorList>
            <person name="Ramirez-Puebla S.T."/>
            <person name="Rogel-Hernandez M.A."/>
            <person name="Guerrero G."/>
            <person name="Ormeno-Orrillo E."/>
            <person name="Martinez-Romero J.C."/>
            <person name="Negrete-Yankelevich S."/>
            <person name="Martinez-Romero E."/>
        </authorList>
    </citation>
    <scope>NUCLEOTIDE SEQUENCE [LARGE SCALE GENOMIC DNA]</scope>
    <source>
        <strain evidence="1 2">CCGE525</strain>
    </source>
</reference>
<protein>
    <submittedName>
        <fullName evidence="1">Uncharacterized protein</fullName>
    </submittedName>
</protein>
<evidence type="ECO:0000313" key="2">
    <source>
        <dbReference type="Proteomes" id="UP000282195"/>
    </source>
</evidence>
<dbReference type="KEGG" id="rjg:CCGE525_19225"/>
<organism evidence="1 2">
    <name type="scientific">Rhizobium jaguaris</name>
    <dbReference type="NCBI Taxonomy" id="1312183"/>
    <lineage>
        <taxon>Bacteria</taxon>
        <taxon>Pseudomonadati</taxon>
        <taxon>Pseudomonadota</taxon>
        <taxon>Alphaproteobacteria</taxon>
        <taxon>Hyphomicrobiales</taxon>
        <taxon>Rhizobiaceae</taxon>
        <taxon>Rhizobium/Agrobacterium group</taxon>
        <taxon>Rhizobium</taxon>
    </lineage>
</organism>
<name>A0A387FTG8_9HYPH</name>
<dbReference type="AlphaFoldDB" id="A0A387FTG8"/>
<proteinExistence type="predicted"/>
<keyword evidence="2" id="KW-1185">Reference proteome</keyword>
<accession>A0A387FTG8</accession>
<dbReference type="OrthoDB" id="8083007at2"/>
<dbReference type="InterPro" id="IPR045720">
    <property type="entry name" value="DUF6074"/>
</dbReference>
<sequence>MTVLQFPADRRIRDVKHCAEALQKLHGEEANFFWRSKMASFAAALRGQGATEEEIAGQAHLFMHAVQVELQAAFDAA</sequence>
<gene>
    <name evidence="1" type="ORF">CCGE525_19225</name>
</gene>
<dbReference type="Proteomes" id="UP000282195">
    <property type="component" value="Chromosome"/>
</dbReference>
<dbReference type="Pfam" id="PF19551">
    <property type="entry name" value="DUF6074"/>
    <property type="match status" value="1"/>
</dbReference>
<dbReference type="EMBL" id="CP032694">
    <property type="protein sequence ID" value="AYG60705.1"/>
    <property type="molecule type" value="Genomic_DNA"/>
</dbReference>
<evidence type="ECO:0000313" key="1">
    <source>
        <dbReference type="EMBL" id="AYG60705.1"/>
    </source>
</evidence>
<dbReference type="RefSeq" id="WP_120705676.1">
    <property type="nucleotide sequence ID" value="NZ_CP032694.1"/>
</dbReference>